<feature type="transmembrane region" description="Helical" evidence="2">
    <location>
        <begin position="12"/>
        <end position="31"/>
    </location>
</feature>
<name>A0A955L0Y3_9BACT</name>
<dbReference type="Proteomes" id="UP000775877">
    <property type="component" value="Unassembled WGS sequence"/>
</dbReference>
<dbReference type="InterPro" id="IPR029052">
    <property type="entry name" value="Metallo-depent_PP-like"/>
</dbReference>
<organism evidence="4 5">
    <name type="scientific">Candidatus Dojkabacteria bacterium</name>
    <dbReference type="NCBI Taxonomy" id="2099670"/>
    <lineage>
        <taxon>Bacteria</taxon>
        <taxon>Candidatus Dojkabacteria</taxon>
    </lineage>
</organism>
<gene>
    <name evidence="4" type="ORF">KC678_00375</name>
</gene>
<comment type="similarity">
    <text evidence="1">Belongs to the CapA family.</text>
</comment>
<keyword evidence="2" id="KW-0472">Membrane</keyword>
<dbReference type="InterPro" id="IPR019079">
    <property type="entry name" value="Capsule_synth_CapA"/>
</dbReference>
<dbReference type="Gene3D" id="3.60.21.10">
    <property type="match status" value="1"/>
</dbReference>
<dbReference type="PANTHER" id="PTHR33393">
    <property type="entry name" value="POLYGLUTAMINE SYNTHESIS ACCESSORY PROTEIN RV0574C-RELATED"/>
    <property type="match status" value="1"/>
</dbReference>
<keyword evidence="2" id="KW-0812">Transmembrane</keyword>
<accession>A0A955L0Y3</accession>
<dbReference type="PROSITE" id="PS00141">
    <property type="entry name" value="ASP_PROTEASE"/>
    <property type="match status" value="1"/>
</dbReference>
<reference evidence="4" key="1">
    <citation type="submission" date="2020-04" db="EMBL/GenBank/DDBJ databases">
        <authorList>
            <person name="Zhang T."/>
        </authorList>
    </citation>
    <scope>NUCLEOTIDE SEQUENCE</scope>
    <source>
        <strain evidence="4">HKST-UBA13</strain>
    </source>
</reference>
<dbReference type="CDD" id="cd07381">
    <property type="entry name" value="MPP_CapA"/>
    <property type="match status" value="1"/>
</dbReference>
<dbReference type="GO" id="GO:0006508">
    <property type="term" value="P:proteolysis"/>
    <property type="evidence" value="ECO:0007669"/>
    <property type="project" value="InterPro"/>
</dbReference>
<evidence type="ECO:0000259" key="3">
    <source>
        <dbReference type="SMART" id="SM00854"/>
    </source>
</evidence>
<evidence type="ECO:0000313" key="4">
    <source>
        <dbReference type="EMBL" id="MCA9380704.1"/>
    </source>
</evidence>
<reference evidence="4" key="2">
    <citation type="journal article" date="2021" name="Microbiome">
        <title>Successional dynamics and alternative stable states in a saline activated sludge microbial community over 9 years.</title>
        <authorList>
            <person name="Wang Y."/>
            <person name="Ye J."/>
            <person name="Ju F."/>
            <person name="Liu L."/>
            <person name="Boyd J.A."/>
            <person name="Deng Y."/>
            <person name="Parks D.H."/>
            <person name="Jiang X."/>
            <person name="Yin X."/>
            <person name="Woodcroft B.J."/>
            <person name="Tyson G.W."/>
            <person name="Hugenholtz P."/>
            <person name="Polz M.F."/>
            <person name="Zhang T."/>
        </authorList>
    </citation>
    <scope>NUCLEOTIDE SEQUENCE</scope>
    <source>
        <strain evidence="4">HKST-UBA13</strain>
    </source>
</reference>
<proteinExistence type="inferred from homology"/>
<dbReference type="EMBL" id="JAGQLJ010000005">
    <property type="protein sequence ID" value="MCA9380704.1"/>
    <property type="molecule type" value="Genomic_DNA"/>
</dbReference>
<dbReference type="AlphaFoldDB" id="A0A955L0Y3"/>
<protein>
    <submittedName>
        <fullName evidence="4">CapA family protein</fullName>
    </submittedName>
</protein>
<dbReference type="InterPro" id="IPR001969">
    <property type="entry name" value="Aspartic_peptidase_AS"/>
</dbReference>
<comment type="caution">
    <text evidence="4">The sequence shown here is derived from an EMBL/GenBank/DDBJ whole genome shotgun (WGS) entry which is preliminary data.</text>
</comment>
<evidence type="ECO:0000256" key="1">
    <source>
        <dbReference type="ARBA" id="ARBA00005662"/>
    </source>
</evidence>
<dbReference type="SUPFAM" id="SSF56300">
    <property type="entry name" value="Metallo-dependent phosphatases"/>
    <property type="match status" value="1"/>
</dbReference>
<dbReference type="Pfam" id="PF09587">
    <property type="entry name" value="PGA_cap"/>
    <property type="match status" value="1"/>
</dbReference>
<dbReference type="SMART" id="SM00854">
    <property type="entry name" value="PGA_cap"/>
    <property type="match status" value="1"/>
</dbReference>
<dbReference type="InterPro" id="IPR052169">
    <property type="entry name" value="CW_Biosynth-Accessory"/>
</dbReference>
<evidence type="ECO:0000313" key="5">
    <source>
        <dbReference type="Proteomes" id="UP000775877"/>
    </source>
</evidence>
<keyword evidence="2" id="KW-1133">Transmembrane helix</keyword>
<sequence>MNIPKGLRKLTSLVVLLLGIIFGFFIINLIFASNKIEFITNNPIDLSWFNLDNKIDKSITILVSGDTMLAEQVGDYIVNEGINPFQEMIRHYKNADYVVLNLETNISTPGVGVQRNKNYTFNAPLEALNILKSAGVNAVSLANNHTMDYGESGMTDMLKLLDEKEINHFGAGNNLDEAFEPFIEDIKGTKVAFIGINDIEGYSQDAGLNKPGSAPFDKERTAAAIEKAKSVADLVIVYAHWGFEHNTVQDPYQVEWAHFLIDSGADMVIGAHPHVRQEHELYKDKHIYYSLGNFIFTGMDWNPEAVLGTMLEIDIKDKQIIGVLEDTVEISYHGVPVVQGEDRL</sequence>
<dbReference type="PANTHER" id="PTHR33393:SF12">
    <property type="entry name" value="CAPSULE BIOSYNTHESIS PROTEIN CAPA"/>
    <property type="match status" value="1"/>
</dbReference>
<feature type="domain" description="Capsule synthesis protein CapA" evidence="3">
    <location>
        <begin position="60"/>
        <end position="298"/>
    </location>
</feature>
<dbReference type="GO" id="GO:0004190">
    <property type="term" value="F:aspartic-type endopeptidase activity"/>
    <property type="evidence" value="ECO:0007669"/>
    <property type="project" value="InterPro"/>
</dbReference>
<evidence type="ECO:0000256" key="2">
    <source>
        <dbReference type="SAM" id="Phobius"/>
    </source>
</evidence>